<dbReference type="InterPro" id="IPR006102">
    <property type="entry name" value="Ig-like_GH2"/>
</dbReference>
<keyword evidence="3" id="KW-0326">Glycosidase</keyword>
<feature type="domain" description="Glycoside hydrolase family 2 immunoglobulin-like beta-sandwich" evidence="5">
    <location>
        <begin position="252"/>
        <end position="299"/>
    </location>
</feature>
<comment type="similarity">
    <text evidence="1">Belongs to the glycosyl hydrolase 2 family.</text>
</comment>
<dbReference type="InterPro" id="IPR023232">
    <property type="entry name" value="Glyco_hydro_2_AS"/>
</dbReference>
<sequence>MKVKLLLIAVFAIAAGELFATTQNPFSRENISLNGQWNYLIDPYENGFYNYRRQAFDKSESGKGGYYDNRQQNHPNELIEYDFEHAPTMDVPGDWNSQVEELNFYEGSVWYFREFSLAPKEERAYKLYFGAVNYVADVYLNGKKLGQHKGGFTPFEYDVTDQLKAGKNFVVLKVDNTRKQDEVPTVNTDWWNYGGITRDVLLLVLPKEHVEDYTMGLNPQNNTEILGDVQVSGISAGQSVKVSIPELKLSQLIKLDGDGKGEYKFASKKIKYWSPESPKQYEVVISYGNDQVKDQIGFRTIQTAGKDILLNGKSIFLKGISIHDENPLLAGRLRSEGDIRMMLQWAKELGCNFVRLAHYPHNEKMVRMAEQMGLMVWAEVPVYWTISWENVETFANAKQQLSDLIHRDKNRAAVMVWSVGNETPVNEPRFKFMGGLVDHVRGLDNTRLVAAALELETKDGVMSCHDPLADKIDLISFNEYAGWYTSHALDKLSDIQFKFEQDKPVFISEFGAGAQPGYHSEERVRWSEEYQEDLYVNQLKMLEQIDGLRGMTPWILADFKSPRRPHPIYQNFWNRKGLISNTGEKKKAFYVLRDYYLSK</sequence>
<feature type="chain" id="PRO_5045504491" evidence="4">
    <location>
        <begin position="21"/>
        <end position="599"/>
    </location>
</feature>
<dbReference type="Pfam" id="PF02837">
    <property type="entry name" value="Glyco_hydro_2_N"/>
    <property type="match status" value="1"/>
</dbReference>
<keyword evidence="2" id="KW-0378">Hydrolase</keyword>
<dbReference type="InterPro" id="IPR008979">
    <property type="entry name" value="Galactose-bd-like_sf"/>
</dbReference>
<evidence type="ECO:0000313" key="8">
    <source>
        <dbReference type="EMBL" id="UXP32719.1"/>
    </source>
</evidence>
<dbReference type="Gene3D" id="2.60.40.10">
    <property type="entry name" value="Immunoglobulins"/>
    <property type="match status" value="1"/>
</dbReference>
<name>A0ABY6CQT7_9BACT</name>
<gene>
    <name evidence="8" type="ORF">N6H18_01920</name>
</gene>
<dbReference type="PROSITE" id="PS00608">
    <property type="entry name" value="GLYCOSYL_HYDROL_F2_2"/>
    <property type="match status" value="1"/>
</dbReference>
<dbReference type="PRINTS" id="PR00132">
    <property type="entry name" value="GLHYDRLASE2"/>
</dbReference>
<dbReference type="Gene3D" id="2.60.120.260">
    <property type="entry name" value="Galactose-binding domain-like"/>
    <property type="match status" value="1"/>
</dbReference>
<dbReference type="PANTHER" id="PTHR42732">
    <property type="entry name" value="BETA-GALACTOSIDASE"/>
    <property type="match status" value="1"/>
</dbReference>
<evidence type="ECO:0000256" key="2">
    <source>
        <dbReference type="ARBA" id="ARBA00022801"/>
    </source>
</evidence>
<dbReference type="InterPro" id="IPR006104">
    <property type="entry name" value="Glyco_hydro_2_N"/>
</dbReference>
<proteinExistence type="inferred from homology"/>
<keyword evidence="4" id="KW-0732">Signal</keyword>
<evidence type="ECO:0000256" key="1">
    <source>
        <dbReference type="ARBA" id="ARBA00007401"/>
    </source>
</evidence>
<evidence type="ECO:0000313" key="9">
    <source>
        <dbReference type="Proteomes" id="UP001065174"/>
    </source>
</evidence>
<protein>
    <submittedName>
        <fullName evidence="8">Beta-glucuronidase</fullName>
    </submittedName>
</protein>
<dbReference type="InterPro" id="IPR036156">
    <property type="entry name" value="Beta-gal/glucu_dom_sf"/>
</dbReference>
<dbReference type="SUPFAM" id="SSF51445">
    <property type="entry name" value="(Trans)glycosidases"/>
    <property type="match status" value="1"/>
</dbReference>
<evidence type="ECO:0000259" key="6">
    <source>
        <dbReference type="Pfam" id="PF02836"/>
    </source>
</evidence>
<evidence type="ECO:0000256" key="4">
    <source>
        <dbReference type="SAM" id="SignalP"/>
    </source>
</evidence>
<dbReference type="EMBL" id="CP106679">
    <property type="protein sequence ID" value="UXP32719.1"/>
    <property type="molecule type" value="Genomic_DNA"/>
</dbReference>
<dbReference type="SUPFAM" id="SSF49785">
    <property type="entry name" value="Galactose-binding domain-like"/>
    <property type="match status" value="1"/>
</dbReference>
<dbReference type="SUPFAM" id="SSF49303">
    <property type="entry name" value="beta-Galactosidase/glucuronidase domain"/>
    <property type="match status" value="1"/>
</dbReference>
<dbReference type="InterPro" id="IPR013783">
    <property type="entry name" value="Ig-like_fold"/>
</dbReference>
<dbReference type="InterPro" id="IPR006103">
    <property type="entry name" value="Glyco_hydro_2_cat"/>
</dbReference>
<dbReference type="InterPro" id="IPR051913">
    <property type="entry name" value="GH2_Domain-Containing"/>
</dbReference>
<dbReference type="Pfam" id="PF02836">
    <property type="entry name" value="Glyco_hydro_2_C"/>
    <property type="match status" value="1"/>
</dbReference>
<dbReference type="RefSeq" id="WP_262310154.1">
    <property type="nucleotide sequence ID" value="NZ_CP106679.1"/>
</dbReference>
<organism evidence="8 9">
    <name type="scientific">Reichenbachiella agarivorans</name>
    <dbReference type="NCBI Taxonomy" id="2979464"/>
    <lineage>
        <taxon>Bacteria</taxon>
        <taxon>Pseudomonadati</taxon>
        <taxon>Bacteroidota</taxon>
        <taxon>Cytophagia</taxon>
        <taxon>Cytophagales</taxon>
        <taxon>Reichenbachiellaceae</taxon>
        <taxon>Reichenbachiella</taxon>
    </lineage>
</organism>
<evidence type="ECO:0000259" key="7">
    <source>
        <dbReference type="Pfam" id="PF02837"/>
    </source>
</evidence>
<accession>A0ABY6CQT7</accession>
<dbReference type="Pfam" id="PF00703">
    <property type="entry name" value="Glyco_hydro_2"/>
    <property type="match status" value="1"/>
</dbReference>
<dbReference type="Gene3D" id="3.20.20.80">
    <property type="entry name" value="Glycosidases"/>
    <property type="match status" value="1"/>
</dbReference>
<reference evidence="8" key="1">
    <citation type="submission" date="2022-09" db="EMBL/GenBank/DDBJ databases">
        <title>Comparative genomics and taxonomic characterization of three novel marine species of genus Reichenbachiella exhibiting antioxidant and polysaccharide degradation activities.</title>
        <authorList>
            <person name="Muhammad N."/>
            <person name="Lee Y.-J."/>
            <person name="Ko J."/>
            <person name="Kim S.-G."/>
        </authorList>
    </citation>
    <scope>NUCLEOTIDE SEQUENCE</scope>
    <source>
        <strain evidence="8">BKB1-1</strain>
    </source>
</reference>
<dbReference type="InterPro" id="IPR017853">
    <property type="entry name" value="GH"/>
</dbReference>
<dbReference type="InterPro" id="IPR006101">
    <property type="entry name" value="Glyco_hydro_2"/>
</dbReference>
<dbReference type="PANTHER" id="PTHR42732:SF1">
    <property type="entry name" value="BETA-MANNOSIDASE"/>
    <property type="match status" value="1"/>
</dbReference>
<feature type="signal peptide" evidence="4">
    <location>
        <begin position="1"/>
        <end position="20"/>
    </location>
</feature>
<keyword evidence="9" id="KW-1185">Reference proteome</keyword>
<evidence type="ECO:0000256" key="3">
    <source>
        <dbReference type="ARBA" id="ARBA00023295"/>
    </source>
</evidence>
<dbReference type="Proteomes" id="UP001065174">
    <property type="component" value="Chromosome"/>
</dbReference>
<feature type="domain" description="Glycoside hydrolase family 2 catalytic" evidence="6">
    <location>
        <begin position="305"/>
        <end position="596"/>
    </location>
</feature>
<evidence type="ECO:0000259" key="5">
    <source>
        <dbReference type="Pfam" id="PF00703"/>
    </source>
</evidence>
<feature type="domain" description="Glycosyl hydrolases family 2 sugar binding" evidence="7">
    <location>
        <begin position="72"/>
        <end position="206"/>
    </location>
</feature>